<keyword evidence="2" id="KW-0560">Oxidoreductase</keyword>
<dbReference type="PANTHER" id="PTHR44196">
    <property type="entry name" value="DEHYDROGENASE/REDUCTASE SDR FAMILY MEMBER 7B"/>
    <property type="match status" value="1"/>
</dbReference>
<dbReference type="Proteomes" id="UP000005317">
    <property type="component" value="Unassembled WGS sequence"/>
</dbReference>
<dbReference type="PANTHER" id="PTHR44196:SF1">
    <property type="entry name" value="DEHYDROGENASE_REDUCTASE SDR FAMILY MEMBER 7B"/>
    <property type="match status" value="1"/>
</dbReference>
<dbReference type="InterPro" id="IPR020904">
    <property type="entry name" value="Sc_DH/Rdtase_CS"/>
</dbReference>
<dbReference type="OrthoDB" id="335726at2"/>
<proteinExistence type="inferred from homology"/>
<gene>
    <name evidence="4" type="ORF">Thini_0608</name>
</gene>
<comment type="similarity">
    <text evidence="1 3">Belongs to the short-chain dehydrogenases/reductases (SDR) family.</text>
</comment>
<dbReference type="GO" id="GO:0016491">
    <property type="term" value="F:oxidoreductase activity"/>
    <property type="evidence" value="ECO:0007669"/>
    <property type="project" value="UniProtKB-KW"/>
</dbReference>
<evidence type="ECO:0000256" key="2">
    <source>
        <dbReference type="ARBA" id="ARBA00023002"/>
    </source>
</evidence>
<evidence type="ECO:0000256" key="3">
    <source>
        <dbReference type="RuleBase" id="RU000363"/>
    </source>
</evidence>
<sequence precursor="true">MQNGAKQQIAWLVGASSGIGRALAFQLAQAGWQVAISARRLDALQAMQAQAAALHPYPVDVTDLHSLHDAVEFITHELGNIDLCLLNAGDYTPMPLADFNIGLFRKLCEVNYMGMVNGLDAILPAMLARGRGQILLTASIAGYRGLPKSAPYSASKAAVINLAESLHLELKARGVLLRVINPGFVRTPLTDQNTFKMPFLIEADTAARAIIRELDKDHFEIVFPKRFAWLMKLLRMLPYWLYFNLTRRAV</sequence>
<protein>
    <submittedName>
        <fullName evidence="4">Short-chain dehydrogenase/reductase SDR</fullName>
    </submittedName>
</protein>
<dbReference type="AlphaFoldDB" id="A0A656HDY2"/>
<dbReference type="GO" id="GO:0016020">
    <property type="term" value="C:membrane"/>
    <property type="evidence" value="ECO:0007669"/>
    <property type="project" value="TreeGrafter"/>
</dbReference>
<accession>A0A656HDY2</accession>
<dbReference type="Gene3D" id="3.40.50.720">
    <property type="entry name" value="NAD(P)-binding Rossmann-like Domain"/>
    <property type="match status" value="1"/>
</dbReference>
<evidence type="ECO:0000313" key="4">
    <source>
        <dbReference type="EMBL" id="EIJ33245.1"/>
    </source>
</evidence>
<dbReference type="InterPro" id="IPR002347">
    <property type="entry name" value="SDR_fam"/>
</dbReference>
<reference evidence="5" key="1">
    <citation type="journal article" date="2011" name="Stand. Genomic Sci.">
        <title>Genome sequence of the filamentous, gliding Thiothrix nivea neotype strain (JP2(T)).</title>
        <authorList>
            <person name="Lapidus A."/>
            <person name="Nolan M."/>
            <person name="Lucas S."/>
            <person name="Glavina Del Rio T."/>
            <person name="Tice H."/>
            <person name="Cheng J.F."/>
            <person name="Tapia R."/>
            <person name="Han C."/>
            <person name="Goodwin L."/>
            <person name="Pitluck S."/>
            <person name="Liolios K."/>
            <person name="Pagani I."/>
            <person name="Ivanova N."/>
            <person name="Huntemann M."/>
            <person name="Mavromatis K."/>
            <person name="Mikhailova N."/>
            <person name="Pati A."/>
            <person name="Chen A."/>
            <person name="Palaniappan K."/>
            <person name="Land M."/>
            <person name="Brambilla E.M."/>
            <person name="Rohde M."/>
            <person name="Abt B."/>
            <person name="Verbarg S."/>
            <person name="Goker M."/>
            <person name="Bristow J."/>
            <person name="Eisen J.A."/>
            <person name="Markowitz V."/>
            <person name="Hugenholtz P."/>
            <person name="Kyrpides N.C."/>
            <person name="Klenk H.P."/>
            <person name="Woyke T."/>
        </authorList>
    </citation>
    <scope>NUCLEOTIDE SEQUENCE [LARGE SCALE GENOMIC DNA]</scope>
    <source>
        <strain evidence="5">ATCC 35100 / DSM 5205 / JP2</strain>
    </source>
</reference>
<dbReference type="PROSITE" id="PS00061">
    <property type="entry name" value="ADH_SHORT"/>
    <property type="match status" value="1"/>
</dbReference>
<keyword evidence="5" id="KW-1185">Reference proteome</keyword>
<evidence type="ECO:0000313" key="5">
    <source>
        <dbReference type="Proteomes" id="UP000005317"/>
    </source>
</evidence>
<organism evidence="4 5">
    <name type="scientific">Thiothrix nivea (strain ATCC 35100 / DSM 5205 / JP2)</name>
    <dbReference type="NCBI Taxonomy" id="870187"/>
    <lineage>
        <taxon>Bacteria</taxon>
        <taxon>Pseudomonadati</taxon>
        <taxon>Pseudomonadota</taxon>
        <taxon>Gammaproteobacteria</taxon>
        <taxon>Thiotrichales</taxon>
        <taxon>Thiotrichaceae</taxon>
        <taxon>Thiothrix</taxon>
    </lineage>
</organism>
<name>A0A656HDY2_THINJ</name>
<dbReference type="PRINTS" id="PR00081">
    <property type="entry name" value="GDHRDH"/>
</dbReference>
<dbReference type="InterPro" id="IPR036291">
    <property type="entry name" value="NAD(P)-bd_dom_sf"/>
</dbReference>
<dbReference type="SUPFAM" id="SSF51735">
    <property type="entry name" value="NAD(P)-binding Rossmann-fold domains"/>
    <property type="match status" value="1"/>
</dbReference>
<dbReference type="PRINTS" id="PR00080">
    <property type="entry name" value="SDRFAMILY"/>
</dbReference>
<dbReference type="RefSeq" id="WP_002707199.1">
    <property type="nucleotide sequence ID" value="NZ_JH651384.1"/>
</dbReference>
<dbReference type="Pfam" id="PF00106">
    <property type="entry name" value="adh_short"/>
    <property type="match status" value="1"/>
</dbReference>
<evidence type="ECO:0000256" key="1">
    <source>
        <dbReference type="ARBA" id="ARBA00006484"/>
    </source>
</evidence>
<dbReference type="EMBL" id="JH651384">
    <property type="protein sequence ID" value="EIJ33245.1"/>
    <property type="molecule type" value="Genomic_DNA"/>
</dbReference>